<comment type="caution">
    <text evidence="2">The sequence shown here is derived from an EMBL/GenBank/DDBJ whole genome shotgun (WGS) entry which is preliminary data.</text>
</comment>
<evidence type="ECO:0000256" key="1">
    <source>
        <dbReference type="SAM" id="MobiDB-lite"/>
    </source>
</evidence>
<feature type="region of interest" description="Disordered" evidence="1">
    <location>
        <begin position="384"/>
        <end position="416"/>
    </location>
</feature>
<feature type="compositionally biased region" description="Basic and acidic residues" evidence="1">
    <location>
        <begin position="316"/>
        <end position="331"/>
    </location>
</feature>
<reference evidence="2" key="1">
    <citation type="submission" date="2023-03" db="EMBL/GenBank/DDBJ databases">
        <authorList>
            <person name="Steffen K."/>
            <person name="Cardenas P."/>
        </authorList>
    </citation>
    <scope>NUCLEOTIDE SEQUENCE</scope>
</reference>
<name>A0AA35RMV7_GEOBA</name>
<feature type="compositionally biased region" description="Basic and acidic residues" evidence="1">
    <location>
        <begin position="272"/>
        <end position="282"/>
    </location>
</feature>
<dbReference type="AlphaFoldDB" id="A0AA35RMV7"/>
<feature type="region of interest" description="Disordered" evidence="1">
    <location>
        <begin position="865"/>
        <end position="890"/>
    </location>
</feature>
<organism evidence="2 3">
    <name type="scientific">Geodia barretti</name>
    <name type="common">Barrett's horny sponge</name>
    <dbReference type="NCBI Taxonomy" id="519541"/>
    <lineage>
        <taxon>Eukaryota</taxon>
        <taxon>Metazoa</taxon>
        <taxon>Porifera</taxon>
        <taxon>Demospongiae</taxon>
        <taxon>Heteroscleromorpha</taxon>
        <taxon>Tetractinellida</taxon>
        <taxon>Astrophorina</taxon>
        <taxon>Geodiidae</taxon>
        <taxon>Geodia</taxon>
    </lineage>
</organism>
<feature type="compositionally biased region" description="Polar residues" evidence="1">
    <location>
        <begin position="197"/>
        <end position="209"/>
    </location>
</feature>
<evidence type="ECO:0000313" key="3">
    <source>
        <dbReference type="Proteomes" id="UP001174909"/>
    </source>
</evidence>
<feature type="compositionally biased region" description="Basic and acidic residues" evidence="1">
    <location>
        <begin position="569"/>
        <end position="598"/>
    </location>
</feature>
<feature type="compositionally biased region" description="Basic residues" evidence="1">
    <location>
        <begin position="627"/>
        <end position="636"/>
    </location>
</feature>
<feature type="compositionally biased region" description="Basic residues" evidence="1">
    <location>
        <begin position="674"/>
        <end position="686"/>
    </location>
</feature>
<feature type="compositionally biased region" description="Basic residues" evidence="1">
    <location>
        <begin position="811"/>
        <end position="821"/>
    </location>
</feature>
<sequence>MDEADVAEGSREELQRGLYLVDEKIICDYFQRDQLWRWEMSPVLAAAATLQTMLRTSHASHHQCYWQAIQLLEYIHSQSPQPLGNEVEYVDLLVELKTRAALYELFEEVVITEQRKKEVLTKFLGEPSDQNVTGDMVAYSESLHSRARQGLERLLSSDQQWMTFRRMNLFDCEKSSTADASLLRDLTRYLTSIRTSILSTQPTQEQSNENGEDGSYENVSEGEASEEEEHAESPVSPHAQLQSSDTEPPSELISRGRARQRDTASERTQSQDSRETPHRSSEETPTTNPEARTNRRMRRRLKASKHTQSRGSRATPHRDILETTTPEDRTNRTPYNLRNQGFKGRKRKRGWPKGRKRKVVVDSITELPSVDTVVVSTAVENSDFTAERKTRSRLQEKHSRFSPTDRRSSSRLQSVNSSYGVEGRTVMLQLGLTPVKVIKSPDTVQRHTPLPRANAHLTLRKHAEMGNKRVGVSAGLSGSTDTPESNRTEYIARLRKLDHRRDSEERVEVVEAGLEPPTNRYQLRQRGDVVPDSDGSLCEAVEEEEEMAIQGNRTAGRKRKRWASGKGSAGERGDSPEWALSRKEQATETGTPREGHQEPRHKRRVVFYGSGDSSQERTSSGGSGSGMKKRGRKNKATLREVDKSKFSVNPREGDKRNNGGGGGSGNNTGGAPQRSRRKQVTPRRLVRMVNDRLVLQVYLPQGDNDNDNTSSATVEQKHTIHNKGTTNMDGLSTEHRSGAHVLARTTESSSECETADDGVFRNLRHGSRTRHHRHNPSMGNHKPRDFSSPSRHKPHPSSLTKPHLPYSTAYHHPHPPTRHRLHPLSSTGHHRVVDLADTHTIEQSQPNSQWDYVAVQTIAEYVKTHSRRSAHHNPQQHSGGSRRGASDIEMSDGQQMMCCSSEEMALATLVHTDVADDDKLSVVSETSPGSSSPVTPALLSLDVLRKRK</sequence>
<feature type="region of interest" description="Disordered" evidence="1">
    <location>
        <begin position="700"/>
        <end position="821"/>
    </location>
</feature>
<accession>A0AA35RMV7</accession>
<feature type="compositionally biased region" description="Basic and acidic residues" evidence="1">
    <location>
        <begin position="385"/>
        <end position="408"/>
    </location>
</feature>
<feature type="compositionally biased region" description="Gly residues" evidence="1">
    <location>
        <begin position="658"/>
        <end position="668"/>
    </location>
</feature>
<dbReference type="EMBL" id="CASHTH010001363">
    <property type="protein sequence ID" value="CAI8014460.1"/>
    <property type="molecule type" value="Genomic_DNA"/>
</dbReference>
<feature type="region of interest" description="Disordered" evidence="1">
    <location>
        <begin position="542"/>
        <end position="687"/>
    </location>
</feature>
<feature type="compositionally biased region" description="Basic residues" evidence="1">
    <location>
        <begin position="294"/>
        <end position="308"/>
    </location>
</feature>
<keyword evidence="3" id="KW-1185">Reference proteome</keyword>
<gene>
    <name evidence="2" type="ORF">GBAR_LOCUS9033</name>
</gene>
<proteinExistence type="predicted"/>
<feature type="compositionally biased region" description="Basic residues" evidence="1">
    <location>
        <begin position="762"/>
        <end position="775"/>
    </location>
</feature>
<protein>
    <submittedName>
        <fullName evidence="2">Uncharacterized protein</fullName>
    </submittedName>
</protein>
<feature type="compositionally biased region" description="Basic and acidic residues" evidence="1">
    <location>
        <begin position="637"/>
        <end position="657"/>
    </location>
</feature>
<feature type="region of interest" description="Disordered" evidence="1">
    <location>
        <begin position="197"/>
        <end position="356"/>
    </location>
</feature>
<dbReference type="Proteomes" id="UP001174909">
    <property type="component" value="Unassembled WGS sequence"/>
</dbReference>
<feature type="compositionally biased region" description="Basic residues" evidence="1">
    <location>
        <begin position="343"/>
        <end position="356"/>
    </location>
</feature>
<evidence type="ECO:0000313" key="2">
    <source>
        <dbReference type="EMBL" id="CAI8014460.1"/>
    </source>
</evidence>